<keyword evidence="2" id="KW-1185">Reference proteome</keyword>
<gene>
    <name evidence="1" type="ORF">KIW84_062895</name>
</gene>
<protein>
    <submittedName>
        <fullName evidence="1">Uncharacterized protein</fullName>
    </submittedName>
</protein>
<proteinExistence type="predicted"/>
<name>A0A9D4WA02_PEA</name>
<sequence>MVDKLPTLIKSQSNLTPYHCTNLLDTVVSKLMIFDLRNLKGEVYKMALPRPAVQNVGSHSFRISQIPPDITSKRNLLEKGYFPQDGYVLKYVSVPPNSLYVPVVSDGVGIISSDPSVTVLRKLLRQVEVIKSSRSGEPNFKSHQVEANDSQFVVDQQLRKQ</sequence>
<dbReference type="Proteomes" id="UP001058974">
    <property type="component" value="Chromosome 6"/>
</dbReference>
<dbReference type="EMBL" id="JAMSHJ010000006">
    <property type="protein sequence ID" value="KAI5396841.1"/>
    <property type="molecule type" value="Genomic_DNA"/>
</dbReference>
<reference evidence="1 2" key="1">
    <citation type="journal article" date="2022" name="Nat. Genet.">
        <title>Improved pea reference genome and pan-genome highlight genomic features and evolutionary characteristics.</title>
        <authorList>
            <person name="Yang T."/>
            <person name="Liu R."/>
            <person name="Luo Y."/>
            <person name="Hu S."/>
            <person name="Wang D."/>
            <person name="Wang C."/>
            <person name="Pandey M.K."/>
            <person name="Ge S."/>
            <person name="Xu Q."/>
            <person name="Li N."/>
            <person name="Li G."/>
            <person name="Huang Y."/>
            <person name="Saxena R.K."/>
            <person name="Ji Y."/>
            <person name="Li M."/>
            <person name="Yan X."/>
            <person name="He Y."/>
            <person name="Liu Y."/>
            <person name="Wang X."/>
            <person name="Xiang C."/>
            <person name="Varshney R.K."/>
            <person name="Ding H."/>
            <person name="Gao S."/>
            <person name="Zong X."/>
        </authorList>
    </citation>
    <scope>NUCLEOTIDE SEQUENCE [LARGE SCALE GENOMIC DNA]</scope>
    <source>
        <strain evidence="1 2">cv. Zhongwan 6</strain>
    </source>
</reference>
<organism evidence="1 2">
    <name type="scientific">Pisum sativum</name>
    <name type="common">Garden pea</name>
    <name type="synonym">Lathyrus oleraceus</name>
    <dbReference type="NCBI Taxonomy" id="3888"/>
    <lineage>
        <taxon>Eukaryota</taxon>
        <taxon>Viridiplantae</taxon>
        <taxon>Streptophyta</taxon>
        <taxon>Embryophyta</taxon>
        <taxon>Tracheophyta</taxon>
        <taxon>Spermatophyta</taxon>
        <taxon>Magnoliopsida</taxon>
        <taxon>eudicotyledons</taxon>
        <taxon>Gunneridae</taxon>
        <taxon>Pentapetalae</taxon>
        <taxon>rosids</taxon>
        <taxon>fabids</taxon>
        <taxon>Fabales</taxon>
        <taxon>Fabaceae</taxon>
        <taxon>Papilionoideae</taxon>
        <taxon>50 kb inversion clade</taxon>
        <taxon>NPAAA clade</taxon>
        <taxon>Hologalegina</taxon>
        <taxon>IRL clade</taxon>
        <taxon>Fabeae</taxon>
        <taxon>Lathyrus</taxon>
    </lineage>
</organism>
<evidence type="ECO:0000313" key="1">
    <source>
        <dbReference type="EMBL" id="KAI5396841.1"/>
    </source>
</evidence>
<dbReference type="AlphaFoldDB" id="A0A9D4WA02"/>
<dbReference type="Gramene" id="Psat06G0289500-T1">
    <property type="protein sequence ID" value="KAI5396841.1"/>
    <property type="gene ID" value="KIW84_062895"/>
</dbReference>
<evidence type="ECO:0000313" key="2">
    <source>
        <dbReference type="Proteomes" id="UP001058974"/>
    </source>
</evidence>
<accession>A0A9D4WA02</accession>
<comment type="caution">
    <text evidence="1">The sequence shown here is derived from an EMBL/GenBank/DDBJ whole genome shotgun (WGS) entry which is preliminary data.</text>
</comment>